<evidence type="ECO:0000256" key="5">
    <source>
        <dbReference type="ARBA" id="ARBA00023124"/>
    </source>
</evidence>
<sequence>MCNLYRMTTNAQAVAQLFGAILQEGANVASEIYPGYPGLVMAEGQLRQMTWGFPLSLTGKQGQKLKPKAVTNAREDKLHTGFWKDSFNRRRCLIPVTAWAEAEGEKGKMTRTWYAMPGEETFAVAGVWRPTAEWGNAYAMVMVNGCEQMANVHDRMPVLLPRASWETWQHGEPEDAFGLCTTWTGELLVEKTQDRWAGPR</sequence>
<evidence type="ECO:0000256" key="7">
    <source>
        <dbReference type="ARBA" id="ARBA00023239"/>
    </source>
</evidence>
<proteinExistence type="inferred from homology"/>
<keyword evidence="3" id="KW-0227">DNA damage</keyword>
<gene>
    <name evidence="9" type="ORF">HHL27_17425</name>
</gene>
<evidence type="ECO:0000313" key="10">
    <source>
        <dbReference type="Proteomes" id="UP000583556"/>
    </source>
</evidence>
<evidence type="ECO:0000256" key="3">
    <source>
        <dbReference type="ARBA" id="ARBA00022763"/>
    </source>
</evidence>
<evidence type="ECO:0000256" key="6">
    <source>
        <dbReference type="ARBA" id="ARBA00023125"/>
    </source>
</evidence>
<dbReference type="GO" id="GO:0003697">
    <property type="term" value="F:single-stranded DNA binding"/>
    <property type="evidence" value="ECO:0007669"/>
    <property type="project" value="InterPro"/>
</dbReference>
<dbReference type="PANTHER" id="PTHR13604">
    <property type="entry name" value="DC12-RELATED"/>
    <property type="match status" value="1"/>
</dbReference>
<reference evidence="9 10" key="1">
    <citation type="submission" date="2020-04" db="EMBL/GenBank/DDBJ databases">
        <title>Novosphingobium sp. TW-4 isolated from soil.</title>
        <authorList>
            <person name="Dahal R.H."/>
            <person name="Chaudhary D.K."/>
        </authorList>
    </citation>
    <scope>NUCLEOTIDE SEQUENCE [LARGE SCALE GENOMIC DNA]</scope>
    <source>
        <strain evidence="9 10">TW-4</strain>
    </source>
</reference>
<keyword evidence="6" id="KW-0238">DNA-binding</keyword>
<dbReference type="EMBL" id="JABBGM010000010">
    <property type="protein sequence ID" value="NML95460.1"/>
    <property type="molecule type" value="Genomic_DNA"/>
</dbReference>
<dbReference type="GO" id="GO:0106300">
    <property type="term" value="P:protein-DNA covalent cross-linking repair"/>
    <property type="evidence" value="ECO:0007669"/>
    <property type="project" value="InterPro"/>
</dbReference>
<dbReference type="InterPro" id="IPR036590">
    <property type="entry name" value="SRAP-like"/>
</dbReference>
<organism evidence="9 10">
    <name type="scientific">Novosphingobium olei</name>
    <dbReference type="NCBI Taxonomy" id="2728851"/>
    <lineage>
        <taxon>Bacteria</taxon>
        <taxon>Pseudomonadati</taxon>
        <taxon>Pseudomonadota</taxon>
        <taxon>Alphaproteobacteria</taxon>
        <taxon>Sphingomonadales</taxon>
        <taxon>Sphingomonadaceae</taxon>
        <taxon>Novosphingobium</taxon>
    </lineage>
</organism>
<dbReference type="Gene3D" id="3.90.1680.10">
    <property type="entry name" value="SOS response associated peptidase-like"/>
    <property type="match status" value="1"/>
</dbReference>
<dbReference type="RefSeq" id="WP_169494671.1">
    <property type="nucleotide sequence ID" value="NZ_JABBGM010000010.1"/>
</dbReference>
<evidence type="ECO:0000313" key="9">
    <source>
        <dbReference type="EMBL" id="NML95460.1"/>
    </source>
</evidence>
<keyword evidence="7" id="KW-0456">Lyase</keyword>
<dbReference type="AlphaFoldDB" id="A0A7Y0BRW7"/>
<dbReference type="Pfam" id="PF02586">
    <property type="entry name" value="SRAP"/>
    <property type="match status" value="1"/>
</dbReference>
<keyword evidence="2 8" id="KW-0645">Protease</keyword>
<dbReference type="GO" id="GO:0006508">
    <property type="term" value="P:proteolysis"/>
    <property type="evidence" value="ECO:0007669"/>
    <property type="project" value="UniProtKB-KW"/>
</dbReference>
<dbReference type="GO" id="GO:0008233">
    <property type="term" value="F:peptidase activity"/>
    <property type="evidence" value="ECO:0007669"/>
    <property type="project" value="UniProtKB-KW"/>
</dbReference>
<keyword evidence="5" id="KW-0190">Covalent protein-DNA linkage</keyword>
<evidence type="ECO:0000256" key="2">
    <source>
        <dbReference type="ARBA" id="ARBA00022670"/>
    </source>
</evidence>
<comment type="similarity">
    <text evidence="1 8">Belongs to the SOS response-associated peptidase family.</text>
</comment>
<protein>
    <recommendedName>
        <fullName evidence="8">Abasic site processing protein</fullName>
        <ecNumber evidence="8">3.4.-.-</ecNumber>
    </recommendedName>
</protein>
<evidence type="ECO:0000256" key="8">
    <source>
        <dbReference type="RuleBase" id="RU364100"/>
    </source>
</evidence>
<accession>A0A7Y0BRW7</accession>
<dbReference type="GO" id="GO:0016829">
    <property type="term" value="F:lyase activity"/>
    <property type="evidence" value="ECO:0007669"/>
    <property type="project" value="UniProtKB-KW"/>
</dbReference>
<keyword evidence="10" id="KW-1185">Reference proteome</keyword>
<dbReference type="EC" id="3.4.-.-" evidence="8"/>
<dbReference type="InterPro" id="IPR003738">
    <property type="entry name" value="SRAP"/>
</dbReference>
<name>A0A7Y0BRW7_9SPHN</name>
<dbReference type="SUPFAM" id="SSF143081">
    <property type="entry name" value="BB1717-like"/>
    <property type="match status" value="1"/>
</dbReference>
<dbReference type="PANTHER" id="PTHR13604:SF0">
    <property type="entry name" value="ABASIC SITE PROCESSING PROTEIN HMCES"/>
    <property type="match status" value="1"/>
</dbReference>
<evidence type="ECO:0000256" key="1">
    <source>
        <dbReference type="ARBA" id="ARBA00008136"/>
    </source>
</evidence>
<dbReference type="Proteomes" id="UP000583556">
    <property type="component" value="Unassembled WGS sequence"/>
</dbReference>
<evidence type="ECO:0000256" key="4">
    <source>
        <dbReference type="ARBA" id="ARBA00022801"/>
    </source>
</evidence>
<keyword evidence="4 8" id="KW-0378">Hydrolase</keyword>
<comment type="caution">
    <text evidence="9">The sequence shown here is derived from an EMBL/GenBank/DDBJ whole genome shotgun (WGS) entry which is preliminary data.</text>
</comment>